<sequence length="469" mass="53341">MTHVPEGLQWKHGLRFSAPPAEGGGGTAERRGSPSLRPRVQAGFERLVAMLRKAKRTDVLAGIGDLTRVDDVLRERPTQVPILLELGWQLRDTPDFKGFFQRADGKGLVTERGQLIAPCERTYDQIIRAHLHGAARLVFEQRERAWIERRARAERAQQRERRKKEPRGGLQSKLMAPLKGMLEGEAEIDPDQFRPEYPGYGLYAVLKPSLRASWQFAFLQTYARLGTPQARAFGHLLDRVKSPELLEILVNLSTDDVGLIRTVCRVFIEVRHKIKLDKSPNWQLSVETREVNEAAEKRISELEDDVVESLILEHPAALGMIQHLGINVGPDVVRRLTPIFGNEIWSVMEDAQELENARSVPDYLLPVLGTVSRYAAPDISIILGQIQDRTLAKDLMTMARQAFPDEELARYLGDPERRPIWNTLPTKFNNTYRYQRDAQTGGNLRNEDDLRTVSRGIFQSLRLGHLETF</sequence>
<accession>A0A1G6ZTT1</accession>
<dbReference type="AlphaFoldDB" id="A0A1G6ZTT1"/>
<evidence type="ECO:0000313" key="4">
    <source>
        <dbReference type="Proteomes" id="UP000199412"/>
    </source>
</evidence>
<evidence type="ECO:0000313" key="3">
    <source>
        <dbReference type="EMBL" id="SDE05941.1"/>
    </source>
</evidence>
<dbReference type="RefSeq" id="WP_092783348.1">
    <property type="nucleotide sequence ID" value="NZ_FNAP01000003.1"/>
</dbReference>
<dbReference type="Proteomes" id="UP000199412">
    <property type="component" value="Unassembled WGS sequence"/>
</dbReference>
<dbReference type="STRING" id="69960.SAMN05421720_10332"/>
<evidence type="ECO:0000256" key="2">
    <source>
        <dbReference type="SAM" id="MobiDB-lite"/>
    </source>
</evidence>
<dbReference type="EMBL" id="FNAP01000003">
    <property type="protein sequence ID" value="SDE05941.1"/>
    <property type="molecule type" value="Genomic_DNA"/>
</dbReference>
<feature type="region of interest" description="Disordered" evidence="2">
    <location>
        <begin position="1"/>
        <end position="36"/>
    </location>
</feature>
<gene>
    <name evidence="3" type="ORF">SAMN05421720_10332</name>
</gene>
<feature type="coiled-coil region" evidence="1">
    <location>
        <begin position="285"/>
        <end position="312"/>
    </location>
</feature>
<proteinExistence type="predicted"/>
<name>A0A1G6ZTT1_9PROT</name>
<protein>
    <submittedName>
        <fullName evidence="3">Uncharacterized protein</fullName>
    </submittedName>
</protein>
<keyword evidence="1" id="KW-0175">Coiled coil</keyword>
<organism evidence="3 4">
    <name type="scientific">Rhodospira trueperi</name>
    <dbReference type="NCBI Taxonomy" id="69960"/>
    <lineage>
        <taxon>Bacteria</taxon>
        <taxon>Pseudomonadati</taxon>
        <taxon>Pseudomonadota</taxon>
        <taxon>Alphaproteobacteria</taxon>
        <taxon>Rhodospirillales</taxon>
        <taxon>Rhodospirillaceae</taxon>
        <taxon>Rhodospira</taxon>
    </lineage>
</organism>
<evidence type="ECO:0000256" key="1">
    <source>
        <dbReference type="SAM" id="Coils"/>
    </source>
</evidence>
<keyword evidence="4" id="KW-1185">Reference proteome</keyword>
<reference evidence="3 4" key="1">
    <citation type="submission" date="2016-10" db="EMBL/GenBank/DDBJ databases">
        <authorList>
            <person name="de Groot N.N."/>
        </authorList>
    </citation>
    <scope>NUCLEOTIDE SEQUENCE [LARGE SCALE GENOMIC DNA]</scope>
    <source>
        <strain evidence="3 4">ATCC 700224</strain>
    </source>
</reference>
<dbReference type="OrthoDB" id="7329404at2"/>